<dbReference type="Gene3D" id="3.40.50.1820">
    <property type="entry name" value="alpha/beta hydrolase"/>
    <property type="match status" value="1"/>
</dbReference>
<dbReference type="GO" id="GO:0016787">
    <property type="term" value="F:hydrolase activity"/>
    <property type="evidence" value="ECO:0007669"/>
    <property type="project" value="UniProtKB-KW"/>
</dbReference>
<organism evidence="5 6">
    <name type="scientific">Kineosporia corallincola</name>
    <dbReference type="NCBI Taxonomy" id="2835133"/>
    <lineage>
        <taxon>Bacteria</taxon>
        <taxon>Bacillati</taxon>
        <taxon>Actinomycetota</taxon>
        <taxon>Actinomycetes</taxon>
        <taxon>Kineosporiales</taxon>
        <taxon>Kineosporiaceae</taxon>
        <taxon>Kineosporia</taxon>
    </lineage>
</organism>
<protein>
    <submittedName>
        <fullName evidence="5">Alpha/beta fold hydrolase</fullName>
    </submittedName>
</protein>
<dbReference type="InterPro" id="IPR016292">
    <property type="entry name" value="Epoxide_hydrolase"/>
</dbReference>
<dbReference type="Pfam" id="PF06441">
    <property type="entry name" value="EHN"/>
    <property type="match status" value="1"/>
</dbReference>
<keyword evidence="6" id="KW-1185">Reference proteome</keyword>
<keyword evidence="2" id="KW-0058">Aromatic hydrocarbons catabolism</keyword>
<keyword evidence="3 5" id="KW-0378">Hydrolase</keyword>
<dbReference type="Proteomes" id="UP001197247">
    <property type="component" value="Unassembled WGS sequence"/>
</dbReference>
<evidence type="ECO:0000313" key="6">
    <source>
        <dbReference type="Proteomes" id="UP001197247"/>
    </source>
</evidence>
<evidence type="ECO:0000313" key="5">
    <source>
        <dbReference type="EMBL" id="MBT0768233.1"/>
    </source>
</evidence>
<evidence type="ECO:0000256" key="1">
    <source>
        <dbReference type="ARBA" id="ARBA00010088"/>
    </source>
</evidence>
<dbReference type="InterPro" id="IPR029058">
    <property type="entry name" value="AB_hydrolase_fold"/>
</dbReference>
<name>A0ABS5TBL6_9ACTN</name>
<dbReference type="PANTHER" id="PTHR21661:SF35">
    <property type="entry name" value="EPOXIDE HYDROLASE"/>
    <property type="match status" value="1"/>
</dbReference>
<dbReference type="SUPFAM" id="SSF53474">
    <property type="entry name" value="alpha/beta-Hydrolases"/>
    <property type="match status" value="1"/>
</dbReference>
<feature type="domain" description="Epoxide hydrolase N-terminal" evidence="4">
    <location>
        <begin position="10"/>
        <end position="113"/>
    </location>
</feature>
<reference evidence="5 6" key="1">
    <citation type="submission" date="2021-05" db="EMBL/GenBank/DDBJ databases">
        <title>Kineosporia and Streptomyces sp. nov. two new marine actinobacteria isolated from Coral.</title>
        <authorList>
            <person name="Buangrab K."/>
            <person name="Sutthacheep M."/>
            <person name="Yeemin T."/>
            <person name="Harunari E."/>
            <person name="Igarashi Y."/>
            <person name="Kanchanasin P."/>
            <person name="Tanasupawat S."/>
            <person name="Phongsopitanun W."/>
        </authorList>
    </citation>
    <scope>NUCLEOTIDE SEQUENCE [LARGE SCALE GENOMIC DNA]</scope>
    <source>
        <strain evidence="5 6">J2-2</strain>
    </source>
</reference>
<evidence type="ECO:0000256" key="2">
    <source>
        <dbReference type="ARBA" id="ARBA00022797"/>
    </source>
</evidence>
<dbReference type="PIRSF" id="PIRSF001112">
    <property type="entry name" value="Epoxide_hydrolase"/>
    <property type="match status" value="1"/>
</dbReference>
<proteinExistence type="inferred from homology"/>
<dbReference type="EMBL" id="JAHBAY010000002">
    <property type="protein sequence ID" value="MBT0768233.1"/>
    <property type="molecule type" value="Genomic_DNA"/>
</dbReference>
<dbReference type="PRINTS" id="PR00412">
    <property type="entry name" value="EPOXHYDRLASE"/>
</dbReference>
<dbReference type="InterPro" id="IPR010497">
    <property type="entry name" value="Epoxide_hydro_N"/>
</dbReference>
<comment type="similarity">
    <text evidence="1">Belongs to the peptidase S33 family.</text>
</comment>
<comment type="caution">
    <text evidence="5">The sequence shown here is derived from an EMBL/GenBank/DDBJ whole genome shotgun (WGS) entry which is preliminary data.</text>
</comment>
<dbReference type="PANTHER" id="PTHR21661">
    <property type="entry name" value="EPOXIDE HYDROLASE 1-RELATED"/>
    <property type="match status" value="1"/>
</dbReference>
<accession>A0ABS5TBL6</accession>
<gene>
    <name evidence="5" type="ORF">KIH74_04825</name>
</gene>
<evidence type="ECO:0000259" key="4">
    <source>
        <dbReference type="Pfam" id="PF06441"/>
    </source>
</evidence>
<evidence type="ECO:0000256" key="3">
    <source>
        <dbReference type="ARBA" id="ARBA00022801"/>
    </source>
</evidence>
<dbReference type="InterPro" id="IPR000639">
    <property type="entry name" value="Epox_hydrolase-like"/>
</dbReference>
<sequence length="382" mass="42471">MTMTDDALVPFTVHVPQAELDDLTERIRRTRWPEPATVAGWSQGMPLEHLRRLCERWAGGYDWRAAEARLNAWPQYRTVIDGLAIHVLHARSPHPQARPLLLTHGWPGSVLEFSKLMTPLTDPADPSDAFHVVAPSLPGYGFSDRPTDSGWGIERIAAAWATLMARLGHRRYLAAGSDWGTSITSLLAVQDAAHVCAVHLVPPLAPPGPQTDVTDWEHAALEDLKAATANGSAYSETHRTRPQTIGYALTDSPAALCAWLGEKYRLWSDHDDPGNDLSDDDVLDAVTLYWLTRTGASAARLYWESIDTVSSWFTHGGGPVVTVPVGASVFAHETPRISRRWAEPRYRDIRLWRRHEHGGHFAALEAPHTLITDLRDLARLTW</sequence>